<keyword evidence="2" id="KW-1185">Reference proteome</keyword>
<name>A0A1I7EAA0_9ENTR</name>
<accession>A0A1I7EAA0</accession>
<dbReference type="InterPro" id="IPR009811">
    <property type="entry name" value="DUF1380"/>
</dbReference>
<reference evidence="2" key="1">
    <citation type="submission" date="2016-10" db="EMBL/GenBank/DDBJ databases">
        <authorList>
            <person name="Varghese N."/>
            <person name="Submissions S."/>
        </authorList>
    </citation>
    <scope>NUCLEOTIDE SEQUENCE [LARGE SCALE GENOMIC DNA]</scope>
    <source>
        <strain evidence="2">Ah-143</strain>
    </source>
</reference>
<evidence type="ECO:0000313" key="1">
    <source>
        <dbReference type="EMBL" id="SFU20773.1"/>
    </source>
</evidence>
<organism evidence="1 2">
    <name type="scientific">Kosakonia arachidis</name>
    <dbReference type="NCBI Taxonomy" id="551989"/>
    <lineage>
        <taxon>Bacteria</taxon>
        <taxon>Pseudomonadati</taxon>
        <taxon>Pseudomonadota</taxon>
        <taxon>Gammaproteobacteria</taxon>
        <taxon>Enterobacterales</taxon>
        <taxon>Enterobacteriaceae</taxon>
        <taxon>Kosakonia</taxon>
    </lineage>
</organism>
<dbReference type="OrthoDB" id="6612447at2"/>
<evidence type="ECO:0008006" key="3">
    <source>
        <dbReference type="Google" id="ProtNLM"/>
    </source>
</evidence>
<protein>
    <recommendedName>
        <fullName evidence="3">DUF1380 domain-containing protein</fullName>
    </recommendedName>
</protein>
<dbReference type="Pfam" id="PF07128">
    <property type="entry name" value="DUF1380"/>
    <property type="match status" value="1"/>
</dbReference>
<dbReference type="EMBL" id="FPAU01000013">
    <property type="protein sequence ID" value="SFU20773.1"/>
    <property type="molecule type" value="Genomic_DNA"/>
</dbReference>
<evidence type="ECO:0000313" key="2">
    <source>
        <dbReference type="Proteomes" id="UP000199187"/>
    </source>
</evidence>
<dbReference type="Proteomes" id="UP000199187">
    <property type="component" value="Unassembled WGS sequence"/>
</dbReference>
<sequence length="84" mass="9019">MYGTVNALCAKLTEKYTPDEPLTLIVWAKEDVLACLDDDSVTEDTAAQIVGLIAGLDGLHEGGVGVETLLCLLENLRAEEARPF</sequence>
<dbReference type="AlphaFoldDB" id="A0A1I7EAA0"/>
<dbReference type="RefSeq" id="WP_139234466.1">
    <property type="nucleotide sequence ID" value="NZ_CP045299.1"/>
</dbReference>
<gene>
    <name evidence="1" type="ORF">SAMN05192562_11351</name>
</gene>
<proteinExistence type="predicted"/>